<protein>
    <submittedName>
        <fullName evidence="1">Uncharacterized protein</fullName>
    </submittedName>
</protein>
<proteinExistence type="predicted"/>
<organism evidence="1">
    <name type="scientific">bioreactor metagenome</name>
    <dbReference type="NCBI Taxonomy" id="1076179"/>
    <lineage>
        <taxon>unclassified sequences</taxon>
        <taxon>metagenomes</taxon>
        <taxon>ecological metagenomes</taxon>
    </lineage>
</organism>
<name>A0A645DTL8_9ZZZZ</name>
<dbReference type="AlphaFoldDB" id="A0A645DTL8"/>
<reference evidence="1" key="1">
    <citation type="submission" date="2019-08" db="EMBL/GenBank/DDBJ databases">
        <authorList>
            <person name="Kucharzyk K."/>
            <person name="Murdoch R.W."/>
            <person name="Higgins S."/>
            <person name="Loffler F."/>
        </authorList>
    </citation>
    <scope>NUCLEOTIDE SEQUENCE</scope>
</reference>
<sequence>MAHGDRLVDIVDEGAFGDFQLQRGGRQAAVAEGVADHAGQVGLAELASRQVDRQPQR</sequence>
<accession>A0A645DTL8</accession>
<comment type="caution">
    <text evidence="1">The sequence shown here is derived from an EMBL/GenBank/DDBJ whole genome shotgun (WGS) entry which is preliminary data.</text>
</comment>
<gene>
    <name evidence="1" type="ORF">SDC9_139067</name>
</gene>
<dbReference type="EMBL" id="VSSQ01038934">
    <property type="protein sequence ID" value="MPM91933.1"/>
    <property type="molecule type" value="Genomic_DNA"/>
</dbReference>
<evidence type="ECO:0000313" key="1">
    <source>
        <dbReference type="EMBL" id="MPM91933.1"/>
    </source>
</evidence>